<dbReference type="Pfam" id="PF03184">
    <property type="entry name" value="DDE_1"/>
    <property type="match status" value="1"/>
</dbReference>
<dbReference type="InterPro" id="IPR012337">
    <property type="entry name" value="RNaseH-like_sf"/>
</dbReference>
<keyword evidence="4" id="KW-0548">Nucleotidyltransferase</keyword>
<dbReference type="EMBL" id="CP092863">
    <property type="protein sequence ID" value="UYV62285.1"/>
    <property type="molecule type" value="Genomic_DNA"/>
</dbReference>
<dbReference type="InterPro" id="IPR004875">
    <property type="entry name" value="DDE_SF_endonuclease_dom"/>
</dbReference>
<protein>
    <recommendedName>
        <fullName evidence="2">RNA-directed DNA polymerase</fullName>
        <ecNumber evidence="2">2.7.7.49</ecNumber>
    </recommendedName>
</protein>
<accession>A0ABY6K3A7</accession>
<dbReference type="SMART" id="SM00674">
    <property type="entry name" value="CENPB"/>
    <property type="match status" value="1"/>
</dbReference>
<dbReference type="Pfam" id="PF00078">
    <property type="entry name" value="RVT_1"/>
    <property type="match status" value="1"/>
</dbReference>
<feature type="domain" description="Reverse transcriptase" evidence="11">
    <location>
        <begin position="456"/>
        <end position="635"/>
    </location>
</feature>
<dbReference type="Pfam" id="PF17921">
    <property type="entry name" value="Integrase_H2C2"/>
    <property type="match status" value="1"/>
</dbReference>
<dbReference type="EC" id="2.7.7.49" evidence="2"/>
<evidence type="ECO:0000256" key="6">
    <source>
        <dbReference type="ARBA" id="ARBA00022759"/>
    </source>
</evidence>
<dbReference type="Gene3D" id="1.10.340.70">
    <property type="match status" value="1"/>
</dbReference>
<evidence type="ECO:0000256" key="10">
    <source>
        <dbReference type="SAM" id="MobiDB-lite"/>
    </source>
</evidence>
<evidence type="ECO:0000256" key="9">
    <source>
        <dbReference type="ARBA" id="ARBA00023125"/>
    </source>
</evidence>
<sequence length="1884" mass="213955">MTTWLDANPDHANAGLWNRVLHEVGLFQNGQRGEGEKGAGYESQKTNIDPLWLSYFTAIKLCNLKWAQFKVFQRGIYAIGLNVRGKENIKAMVNSMSGVPDFTLLRGKLSRNMNIYTPPWMITPSRMYDIVAVFGACDNAMARDTLKLPVISWRYFLGLRLSADGPFRFLLALWGIEKTAKELSADASDASQAERAFQQETAPQVLRVRRARASHPRLPAEAEKKLGPACLKAGGGFAASLPAINVYILNKGRSLDEKCLKFILDSGSEANIVNIDNLNLCTEGLDKPTYLKGISGKSLRSLGCEVLEIGAVVNGKPIREVRTTFEYCHMGELGFDGILGLPGFRALKLHLSYDDSIRSDYERKEDPTKSAFLSSLQTIEMSPQPPRIPLNEIHMGHDIFRAFSHCFCNDIKDMGDGSTITAPKLRMLTSKPVYRRQYPIPNKLVSKVKALVDELEEVGIIEGSTSLWNSPLFPVAKTDGSVRITMDLRMINEATEFFPFPIPRVEDNLRAFAGAKVFSTLDLTSGFFQIHIPESDRDYFTFSLPWGRYRFTRLPQGAKNSAQVFQWAMNLVLGDLLFKCVRLYIDDVIVYSDSHEQHVADLAAVLERLSKFGLKAKYGKSYLFRDSVEYLGHVIDQNGIKPMWDNVAALRNLKRPHNIKAVRSLLGTVNYYRRFIPNAGEVLAPLSNLLRKGHRFAWGVIEQSAFETVKGILTSEPLLIHPTIGVPFILNTDASGIAVGACLQQEVKGTVRPIAYYSKRLTGPEIRYSTIEKEAYAVVLSLQHFKHLLAGSKVEVHTDHKPITYNKGSDYKNARLSRWAEIIQDFNVTFIYVPGKENTIADFLSRFPCEDDPNLPQDRRVVATVVRDRRPPLLNSNQIWEGLLQEKGWAPVMDKLTKLKPNSTERYNNREYRLLDKYLVTKNERGTWVKVVPTGFRETVISYHHDIATRGHFGVRKVMRRLKGDYYWPGMRTQVRKYIRRCESCQLSNHGIAKAASAPHFRPEKPFEHLALDFIGPLEITPRGYSSILTIVDLFTKFPILIPTKDQCANTVIRALLERNITTFGVPKTILSDRGSAFMSCVFKGVCKAMGVGAVNTTAWRPQSNGAVERLNRTVIESLRRCTAGNNWDTTLPMVALAIRTTVHSSTGFTPAKLVFGHELRLPQPFQEEELSPVCEDSITEMAAFYERELVEEVERAREVVRQTYLKEQQEARAEFEARELRTFETGDLALVKRMHETKGRHKFEPRYRGPYEVLQRTGDTVYLLKELETGHLDKIHIDRMKAYHAPVKTYPTGGGNKQEQIDSITDDEDHWVHPTYPLYSHRTVEPRETATLGNPPEVSTLGGKCAQLIGTISRTIGRYLYGRTFSGRFDACSRITTGCVYARRTFSPLTTRYRASARNSRAGWARQRSHSRRPHIKQDSRGGISFFEVLPSLTPGRQPLMTFGRWKARRRIYYKSNKKNDAAIRRSVRSGTNLSSKISSYSRGTLIEKTEKALVIWIEDLTQKRIPLDGHLIKMKALKFYKELKESEPSTSSRESNPQFSASTGWLTGFIKRHSFHNLKIKGEVASADEEAARKNPEKLAKIIKDGGYCAHQIFNAEETGLFWKKMPTRTYIAKSEKNASGFKAAKDRVTLLLCSNASGDRMLKPLLVNRSLKPRALKGKDLNTLPVHWMANKKAWVTTAIFTEWFNKCFVPEVENYMKEMGLEFKILLILDNAPGHPNLEHPNIKVFGSRAWRLILPKPRKLDAREKSTIMVGYSGSGYHIWDPETDKVMISTDVTFDETLTKFDKEIISDQTEPKIIITEFQDEEETPQTSEQSDKEESVTTRSGRIIKPPRYQKDYELYSVYCLFTNGEDPVSYNQAIMQKEWKEAIDKEIRSHEELKT</sequence>
<dbReference type="InterPro" id="IPR001584">
    <property type="entry name" value="Integrase_cat-core"/>
</dbReference>
<dbReference type="SUPFAM" id="SSF56672">
    <property type="entry name" value="DNA/RNA polymerases"/>
    <property type="match status" value="1"/>
</dbReference>
<feature type="non-terminal residue" evidence="14">
    <location>
        <position position="1"/>
    </location>
</feature>
<keyword evidence="6" id="KW-0255">Endonuclease</keyword>
<dbReference type="Pfam" id="PF03221">
    <property type="entry name" value="HTH_Tnp_Tc5"/>
    <property type="match status" value="1"/>
</dbReference>
<dbReference type="PROSITE" id="PS50994">
    <property type="entry name" value="INTEGRASE"/>
    <property type="match status" value="1"/>
</dbReference>
<evidence type="ECO:0000259" key="13">
    <source>
        <dbReference type="PROSITE" id="PS51253"/>
    </source>
</evidence>
<evidence type="ECO:0000256" key="8">
    <source>
        <dbReference type="ARBA" id="ARBA00022918"/>
    </source>
</evidence>
<dbReference type="CDD" id="cd01647">
    <property type="entry name" value="RT_LTR"/>
    <property type="match status" value="1"/>
</dbReference>
<dbReference type="PROSITE" id="PS51253">
    <property type="entry name" value="HTH_CENPB"/>
    <property type="match status" value="1"/>
</dbReference>
<name>A0ABY6K3A7_9ARAC</name>
<dbReference type="InterPro" id="IPR043502">
    <property type="entry name" value="DNA/RNA_pol_sf"/>
</dbReference>
<feature type="domain" description="HTH CENPB-type" evidence="13">
    <location>
        <begin position="1479"/>
        <end position="1561"/>
    </location>
</feature>
<dbReference type="Gene3D" id="3.30.420.10">
    <property type="entry name" value="Ribonuclease H-like superfamily/Ribonuclease H"/>
    <property type="match status" value="1"/>
</dbReference>
<dbReference type="Pfam" id="PF17917">
    <property type="entry name" value="RT_RNaseH"/>
    <property type="match status" value="1"/>
</dbReference>
<evidence type="ECO:0000259" key="11">
    <source>
        <dbReference type="PROSITE" id="PS50878"/>
    </source>
</evidence>
<evidence type="ECO:0000256" key="3">
    <source>
        <dbReference type="ARBA" id="ARBA00022679"/>
    </source>
</evidence>
<gene>
    <name evidence="14" type="ORF">LAZ67_1008436</name>
</gene>
<keyword evidence="15" id="KW-1185">Reference proteome</keyword>
<dbReference type="InterPro" id="IPR041373">
    <property type="entry name" value="RT_RNaseH"/>
</dbReference>
<dbReference type="Gene3D" id="3.10.20.370">
    <property type="match status" value="1"/>
</dbReference>
<dbReference type="SUPFAM" id="SSF46689">
    <property type="entry name" value="Homeodomain-like"/>
    <property type="match status" value="1"/>
</dbReference>
<dbReference type="InterPro" id="IPR043128">
    <property type="entry name" value="Rev_trsase/Diguanyl_cyclase"/>
</dbReference>
<feature type="region of interest" description="Disordered" evidence="10">
    <location>
        <begin position="1806"/>
        <end position="1831"/>
    </location>
</feature>
<keyword evidence="8" id="KW-0695">RNA-directed DNA polymerase</keyword>
<dbReference type="Proteomes" id="UP001235939">
    <property type="component" value="Chromosome 01"/>
</dbReference>
<dbReference type="PANTHER" id="PTHR37984:SF5">
    <property type="entry name" value="PROTEIN NYNRIN-LIKE"/>
    <property type="match status" value="1"/>
</dbReference>
<keyword evidence="9" id="KW-0238">DNA-binding</keyword>
<dbReference type="CDD" id="cd09274">
    <property type="entry name" value="RNase_HI_RT_Ty3"/>
    <property type="match status" value="1"/>
</dbReference>
<dbReference type="InterPro" id="IPR000477">
    <property type="entry name" value="RT_dom"/>
</dbReference>
<keyword evidence="5" id="KW-0540">Nuclease</keyword>
<evidence type="ECO:0000256" key="5">
    <source>
        <dbReference type="ARBA" id="ARBA00022722"/>
    </source>
</evidence>
<dbReference type="PROSITE" id="PS50878">
    <property type="entry name" value="RT_POL"/>
    <property type="match status" value="1"/>
</dbReference>
<evidence type="ECO:0000313" key="14">
    <source>
        <dbReference type="EMBL" id="UYV62285.1"/>
    </source>
</evidence>
<evidence type="ECO:0000256" key="1">
    <source>
        <dbReference type="ARBA" id="ARBA00004123"/>
    </source>
</evidence>
<keyword evidence="7" id="KW-0378">Hydrolase</keyword>
<proteinExistence type="predicted"/>
<dbReference type="InterPro" id="IPR057670">
    <property type="entry name" value="SH3_retrovirus"/>
</dbReference>
<keyword evidence="3" id="KW-0808">Transferase</keyword>
<dbReference type="InterPro" id="IPR050951">
    <property type="entry name" value="Retrovirus_Pol_polyprotein"/>
</dbReference>
<evidence type="ECO:0000259" key="12">
    <source>
        <dbReference type="PROSITE" id="PS50994"/>
    </source>
</evidence>
<evidence type="ECO:0000256" key="7">
    <source>
        <dbReference type="ARBA" id="ARBA00022801"/>
    </source>
</evidence>
<evidence type="ECO:0000256" key="2">
    <source>
        <dbReference type="ARBA" id="ARBA00012493"/>
    </source>
</evidence>
<dbReference type="Gene3D" id="3.30.70.270">
    <property type="match status" value="2"/>
</dbReference>
<evidence type="ECO:0000313" key="15">
    <source>
        <dbReference type="Proteomes" id="UP001235939"/>
    </source>
</evidence>
<evidence type="ECO:0000256" key="4">
    <source>
        <dbReference type="ARBA" id="ARBA00022695"/>
    </source>
</evidence>
<organism evidence="14 15">
    <name type="scientific">Cordylochernes scorpioides</name>
    <dbReference type="NCBI Taxonomy" id="51811"/>
    <lineage>
        <taxon>Eukaryota</taxon>
        <taxon>Metazoa</taxon>
        <taxon>Ecdysozoa</taxon>
        <taxon>Arthropoda</taxon>
        <taxon>Chelicerata</taxon>
        <taxon>Arachnida</taxon>
        <taxon>Pseudoscorpiones</taxon>
        <taxon>Cheliferoidea</taxon>
        <taxon>Chernetidae</taxon>
        <taxon>Cordylochernes</taxon>
    </lineage>
</organism>
<dbReference type="Pfam" id="PF00665">
    <property type="entry name" value="rve"/>
    <property type="match status" value="1"/>
</dbReference>
<dbReference type="Pfam" id="PF25597">
    <property type="entry name" value="SH3_retrovirus"/>
    <property type="match status" value="1"/>
</dbReference>
<dbReference type="PANTHER" id="PTHR37984">
    <property type="entry name" value="PROTEIN CBG26694"/>
    <property type="match status" value="1"/>
</dbReference>
<dbReference type="Gene3D" id="3.10.10.10">
    <property type="entry name" value="HIV Type 1 Reverse Transcriptase, subunit A, domain 1"/>
    <property type="match status" value="1"/>
</dbReference>
<dbReference type="Gene3D" id="1.10.10.60">
    <property type="entry name" value="Homeodomain-like"/>
    <property type="match status" value="1"/>
</dbReference>
<feature type="domain" description="Integrase catalytic" evidence="12">
    <location>
        <begin position="1002"/>
        <end position="1159"/>
    </location>
</feature>
<dbReference type="InterPro" id="IPR036397">
    <property type="entry name" value="RNaseH_sf"/>
</dbReference>
<dbReference type="InterPro" id="IPR009057">
    <property type="entry name" value="Homeodomain-like_sf"/>
</dbReference>
<dbReference type="InterPro" id="IPR006600">
    <property type="entry name" value="HTH_CenpB_DNA-bd_dom"/>
</dbReference>
<comment type="subcellular location">
    <subcellularLocation>
        <location evidence="1">Nucleus</location>
    </subcellularLocation>
</comment>
<reference evidence="14 15" key="1">
    <citation type="submission" date="2022-01" db="EMBL/GenBank/DDBJ databases">
        <title>A chromosomal length assembly of Cordylochernes scorpioides.</title>
        <authorList>
            <person name="Zeh D."/>
            <person name="Zeh J."/>
        </authorList>
    </citation>
    <scope>NUCLEOTIDE SEQUENCE [LARGE SCALE GENOMIC DNA]</scope>
    <source>
        <strain evidence="14">IN4F17</strain>
        <tissue evidence="14">Whole Body</tissue>
    </source>
</reference>
<dbReference type="InterPro" id="IPR041588">
    <property type="entry name" value="Integrase_H2C2"/>
</dbReference>
<dbReference type="SUPFAM" id="SSF53098">
    <property type="entry name" value="Ribonuclease H-like"/>
    <property type="match status" value="1"/>
</dbReference>